<sequence>MVDHDDFNNDDLIMYAIICIHHIHMIFLLLVGRVLAQQPITRIISRLNRINRAIHLQSERIQDEIIQLIAGPSGRHLIQMGPATFVEF</sequence>
<evidence type="ECO:0000313" key="2">
    <source>
        <dbReference type="Proteomes" id="UP001164250"/>
    </source>
</evidence>
<evidence type="ECO:0000313" key="1">
    <source>
        <dbReference type="EMBL" id="KAJ0083271.1"/>
    </source>
</evidence>
<dbReference type="EMBL" id="CM047907">
    <property type="protein sequence ID" value="KAJ0083271.1"/>
    <property type="molecule type" value="Genomic_DNA"/>
</dbReference>
<organism evidence="1 2">
    <name type="scientific">Pistacia atlantica</name>
    <dbReference type="NCBI Taxonomy" id="434234"/>
    <lineage>
        <taxon>Eukaryota</taxon>
        <taxon>Viridiplantae</taxon>
        <taxon>Streptophyta</taxon>
        <taxon>Embryophyta</taxon>
        <taxon>Tracheophyta</taxon>
        <taxon>Spermatophyta</taxon>
        <taxon>Magnoliopsida</taxon>
        <taxon>eudicotyledons</taxon>
        <taxon>Gunneridae</taxon>
        <taxon>Pentapetalae</taxon>
        <taxon>rosids</taxon>
        <taxon>malvids</taxon>
        <taxon>Sapindales</taxon>
        <taxon>Anacardiaceae</taxon>
        <taxon>Pistacia</taxon>
    </lineage>
</organism>
<reference evidence="2" key="1">
    <citation type="journal article" date="2023" name="G3 (Bethesda)">
        <title>Genome assembly and association tests identify interacting loci associated with vigor, precocity, and sex in interspecific pistachio rootstocks.</title>
        <authorList>
            <person name="Palmer W."/>
            <person name="Jacygrad E."/>
            <person name="Sagayaradj S."/>
            <person name="Cavanaugh K."/>
            <person name="Han R."/>
            <person name="Bertier L."/>
            <person name="Beede B."/>
            <person name="Kafkas S."/>
            <person name="Golino D."/>
            <person name="Preece J."/>
            <person name="Michelmore R."/>
        </authorList>
    </citation>
    <scope>NUCLEOTIDE SEQUENCE [LARGE SCALE GENOMIC DNA]</scope>
</reference>
<protein>
    <submittedName>
        <fullName evidence="1">Uncharacterized protein</fullName>
    </submittedName>
</protein>
<keyword evidence="2" id="KW-1185">Reference proteome</keyword>
<gene>
    <name evidence="1" type="ORF">Patl1_30424</name>
</gene>
<proteinExistence type="predicted"/>
<name>A0ACC1AA22_9ROSI</name>
<accession>A0ACC1AA22</accession>
<dbReference type="Proteomes" id="UP001164250">
    <property type="component" value="Chromosome 11"/>
</dbReference>
<comment type="caution">
    <text evidence="1">The sequence shown here is derived from an EMBL/GenBank/DDBJ whole genome shotgun (WGS) entry which is preliminary data.</text>
</comment>